<organism evidence="13 14">
    <name type="scientific">Paenibacillus germinis</name>
    <dbReference type="NCBI Taxonomy" id="2654979"/>
    <lineage>
        <taxon>Bacteria</taxon>
        <taxon>Bacillati</taxon>
        <taxon>Bacillota</taxon>
        <taxon>Bacilli</taxon>
        <taxon>Bacillales</taxon>
        <taxon>Paenibacillaceae</taxon>
        <taxon>Paenibacillus</taxon>
    </lineage>
</organism>
<dbReference type="EMBL" id="WHOC01000183">
    <property type="protein sequence ID" value="NOU90918.1"/>
    <property type="molecule type" value="Genomic_DNA"/>
</dbReference>
<evidence type="ECO:0000256" key="6">
    <source>
        <dbReference type="ARBA" id="ARBA00022695"/>
    </source>
</evidence>
<reference evidence="13 14" key="1">
    <citation type="submission" date="2019-10" db="EMBL/GenBank/DDBJ databases">
        <title>Description of Paenibacillus choica sp. nov.</title>
        <authorList>
            <person name="Carlier A."/>
            <person name="Qi S."/>
        </authorList>
    </citation>
    <scope>NUCLEOTIDE SEQUENCE [LARGE SCALE GENOMIC DNA]</scope>
    <source>
        <strain evidence="13 14">LMG 31460</strain>
    </source>
</reference>
<protein>
    <recommendedName>
        <fullName evidence="4">Glucose-1-phosphate thymidylyltransferase</fullName>
        <ecNumber evidence="3">2.7.7.24</ecNumber>
    </recommendedName>
    <alternativeName>
        <fullName evidence="10">dTDP-glucose pyrophosphorylase</fullName>
    </alternativeName>
    <alternativeName>
        <fullName evidence="9">dTDP-glucose synthase</fullName>
    </alternativeName>
</protein>
<gene>
    <name evidence="13" type="ORF">GC102_35110</name>
</gene>
<keyword evidence="7" id="KW-0479">Metal-binding</keyword>
<keyword evidence="6" id="KW-0548">Nucleotidyltransferase</keyword>
<comment type="similarity">
    <text evidence="2">Belongs to the glucose-1-phosphate thymidylyltransferase family.</text>
</comment>
<comment type="caution">
    <text evidence="13">The sequence shown here is derived from an EMBL/GenBank/DDBJ whole genome shotgun (WGS) entry which is preliminary data.</text>
</comment>
<dbReference type="InterPro" id="IPR005907">
    <property type="entry name" value="G1P_thy_trans_s"/>
</dbReference>
<sequence length="238" mass="26349">MKGVILAGGTGTRLRPLTKLVNKHLLPVGKHPMIHYSIRKMKDAGIHDILLVIGKQSAGMYMDFLGSGQDWGVNLTYKIQEKAGGIAEALSLADGFIQPKDKFVVILGDNLFEDPLTDYVHAYEAQDQGAMVLLKEVEEPTRYGVPHIEGNRIVSIEEKPEQPQSNFCVTGIYMYDYGVFHIIQTIEPSGRGELEITDVNNCYAEEGTLTYNILEGWWADAGTIQSLYDAGSKLLEGE</sequence>
<evidence type="ECO:0000313" key="13">
    <source>
        <dbReference type="EMBL" id="NOU90918.1"/>
    </source>
</evidence>
<dbReference type="InterPro" id="IPR029044">
    <property type="entry name" value="Nucleotide-diphossugar_trans"/>
</dbReference>
<evidence type="ECO:0000256" key="5">
    <source>
        <dbReference type="ARBA" id="ARBA00022679"/>
    </source>
</evidence>
<accession>A0ABX1ZC58</accession>
<evidence type="ECO:0000256" key="8">
    <source>
        <dbReference type="ARBA" id="ARBA00022842"/>
    </source>
</evidence>
<dbReference type="EC" id="2.7.7.24" evidence="3"/>
<evidence type="ECO:0000256" key="10">
    <source>
        <dbReference type="ARBA" id="ARBA00032598"/>
    </source>
</evidence>
<dbReference type="GO" id="GO:0016740">
    <property type="term" value="F:transferase activity"/>
    <property type="evidence" value="ECO:0007669"/>
    <property type="project" value="UniProtKB-KW"/>
</dbReference>
<evidence type="ECO:0000256" key="3">
    <source>
        <dbReference type="ARBA" id="ARBA00012461"/>
    </source>
</evidence>
<evidence type="ECO:0000256" key="2">
    <source>
        <dbReference type="ARBA" id="ARBA00010480"/>
    </source>
</evidence>
<evidence type="ECO:0000256" key="7">
    <source>
        <dbReference type="ARBA" id="ARBA00022723"/>
    </source>
</evidence>
<keyword evidence="5 13" id="KW-0808">Transferase</keyword>
<comment type="cofactor">
    <cofactor evidence="1">
        <name>Mg(2+)</name>
        <dbReference type="ChEBI" id="CHEBI:18420"/>
    </cofactor>
</comment>
<dbReference type="PANTHER" id="PTHR43532:SF1">
    <property type="entry name" value="GLUCOSE-1-PHOSPHATE THYMIDYLYLTRANSFERASE 1"/>
    <property type="match status" value="1"/>
</dbReference>
<proteinExistence type="inferred from homology"/>
<evidence type="ECO:0000256" key="1">
    <source>
        <dbReference type="ARBA" id="ARBA00001946"/>
    </source>
</evidence>
<evidence type="ECO:0000256" key="9">
    <source>
        <dbReference type="ARBA" id="ARBA00032492"/>
    </source>
</evidence>
<evidence type="ECO:0000256" key="11">
    <source>
        <dbReference type="ARBA" id="ARBA00049336"/>
    </source>
</evidence>
<dbReference type="RefSeq" id="WP_171693671.1">
    <property type="nucleotide sequence ID" value="NZ_WHOC01000183.1"/>
</dbReference>
<dbReference type="SUPFAM" id="SSF53448">
    <property type="entry name" value="Nucleotide-diphospho-sugar transferases"/>
    <property type="match status" value="1"/>
</dbReference>
<evidence type="ECO:0000313" key="14">
    <source>
        <dbReference type="Proteomes" id="UP000658690"/>
    </source>
</evidence>
<dbReference type="InterPro" id="IPR005835">
    <property type="entry name" value="NTP_transferase_dom"/>
</dbReference>
<feature type="domain" description="Nucleotidyl transferase" evidence="12">
    <location>
        <begin position="2"/>
        <end position="235"/>
    </location>
</feature>
<name>A0ABX1ZC58_9BACL</name>
<dbReference type="Gene3D" id="3.90.550.10">
    <property type="entry name" value="Spore Coat Polysaccharide Biosynthesis Protein SpsA, Chain A"/>
    <property type="match status" value="1"/>
</dbReference>
<comment type="catalytic activity">
    <reaction evidence="11">
        <text>dTTP + alpha-D-glucose 1-phosphate + H(+) = dTDP-alpha-D-glucose + diphosphate</text>
        <dbReference type="Rhea" id="RHEA:15225"/>
        <dbReference type="ChEBI" id="CHEBI:15378"/>
        <dbReference type="ChEBI" id="CHEBI:33019"/>
        <dbReference type="ChEBI" id="CHEBI:37568"/>
        <dbReference type="ChEBI" id="CHEBI:57477"/>
        <dbReference type="ChEBI" id="CHEBI:58601"/>
        <dbReference type="EC" id="2.7.7.24"/>
    </reaction>
</comment>
<dbReference type="Pfam" id="PF00483">
    <property type="entry name" value="NTP_transferase"/>
    <property type="match status" value="1"/>
</dbReference>
<keyword evidence="8" id="KW-0460">Magnesium</keyword>
<dbReference type="Proteomes" id="UP000658690">
    <property type="component" value="Unassembled WGS sequence"/>
</dbReference>
<evidence type="ECO:0000256" key="4">
    <source>
        <dbReference type="ARBA" id="ARBA00017654"/>
    </source>
</evidence>
<keyword evidence="14" id="KW-1185">Reference proteome</keyword>
<dbReference type="PANTHER" id="PTHR43532">
    <property type="entry name" value="GLUCOSE-1-PHOSPHATE THYMIDYLYLTRANSFERASE"/>
    <property type="match status" value="1"/>
</dbReference>
<evidence type="ECO:0000259" key="12">
    <source>
        <dbReference type="Pfam" id="PF00483"/>
    </source>
</evidence>